<accession>A0A0L6V4H8</accession>
<dbReference type="Proteomes" id="UP000037035">
    <property type="component" value="Unassembled WGS sequence"/>
</dbReference>
<comment type="caution">
    <text evidence="2">The sequence shown here is derived from an EMBL/GenBank/DDBJ whole genome shotgun (WGS) entry which is preliminary data.</text>
</comment>
<dbReference type="VEuPathDB" id="FungiDB:VP01_2695g5"/>
<dbReference type="OrthoDB" id="76215at2759"/>
<name>A0A0L6V4H8_9BASI</name>
<dbReference type="EMBL" id="LAVV01007607">
    <property type="protein sequence ID" value="KNZ55397.1"/>
    <property type="molecule type" value="Genomic_DNA"/>
</dbReference>
<sequence>MPGMLGRFRHNSQFMPNLGFKADVHRHVAQKLNEESRVATSLKRSYLCFIQFASQTFKKEYGTFLACRNAGGFGWDEVRCEVTASNEVWDQFLIAS</sequence>
<proteinExistence type="predicted"/>
<organism evidence="2 3">
    <name type="scientific">Puccinia sorghi</name>
    <dbReference type="NCBI Taxonomy" id="27349"/>
    <lineage>
        <taxon>Eukaryota</taxon>
        <taxon>Fungi</taxon>
        <taxon>Dikarya</taxon>
        <taxon>Basidiomycota</taxon>
        <taxon>Pucciniomycotina</taxon>
        <taxon>Pucciniomycetes</taxon>
        <taxon>Pucciniales</taxon>
        <taxon>Pucciniaceae</taxon>
        <taxon>Puccinia</taxon>
    </lineage>
</organism>
<dbReference type="Pfam" id="PF12776">
    <property type="entry name" value="Myb_DNA-bind_3"/>
    <property type="match status" value="1"/>
</dbReference>
<reference evidence="2 3" key="1">
    <citation type="submission" date="2015-08" db="EMBL/GenBank/DDBJ databases">
        <title>Next Generation Sequencing and Analysis of the Genome of Puccinia sorghi L Schw, the Causal Agent of Maize Common Rust.</title>
        <authorList>
            <person name="Rochi L."/>
            <person name="Burguener G."/>
            <person name="Darino M."/>
            <person name="Turjanski A."/>
            <person name="Kreff E."/>
            <person name="Dieguez M.J."/>
            <person name="Sacco F."/>
        </authorList>
    </citation>
    <scope>NUCLEOTIDE SEQUENCE [LARGE SCALE GENOMIC DNA]</scope>
    <source>
        <strain evidence="2 3">RO10H11247</strain>
    </source>
</reference>
<keyword evidence="3" id="KW-1185">Reference proteome</keyword>
<dbReference type="InterPro" id="IPR024752">
    <property type="entry name" value="Myb/SANT-like_dom"/>
</dbReference>
<gene>
    <name evidence="2" type="ORF">VP01_2695g5</name>
</gene>
<dbReference type="AlphaFoldDB" id="A0A0L6V4H8"/>
<protein>
    <recommendedName>
        <fullName evidence="1">Myb/SANT-like domain-containing protein</fullName>
    </recommendedName>
</protein>
<evidence type="ECO:0000313" key="3">
    <source>
        <dbReference type="Proteomes" id="UP000037035"/>
    </source>
</evidence>
<feature type="domain" description="Myb/SANT-like" evidence="1">
    <location>
        <begin position="15"/>
        <end position="92"/>
    </location>
</feature>
<evidence type="ECO:0000313" key="2">
    <source>
        <dbReference type="EMBL" id="KNZ55397.1"/>
    </source>
</evidence>
<evidence type="ECO:0000259" key="1">
    <source>
        <dbReference type="Pfam" id="PF12776"/>
    </source>
</evidence>